<name>A0A931GMB6_9ACTN</name>
<comment type="caution">
    <text evidence="1">The sequence shown here is derived from an EMBL/GenBank/DDBJ whole genome shotgun (WGS) entry which is preliminary data.</text>
</comment>
<sequence>MLGAQLSARGFTVDWNERGLRVINSEVPECCPFAPLAEDTITCRRRPEDFGMVWFWTARNEPIAPADRIADAIGAIMERLGHRHEPGRAAGR</sequence>
<dbReference type="AlphaFoldDB" id="A0A931GMB6"/>
<dbReference type="Proteomes" id="UP000614047">
    <property type="component" value="Unassembled WGS sequence"/>
</dbReference>
<organism evidence="1 2">
    <name type="scientific">Actinomadura viridis</name>
    <dbReference type="NCBI Taxonomy" id="58110"/>
    <lineage>
        <taxon>Bacteria</taxon>
        <taxon>Bacillati</taxon>
        <taxon>Actinomycetota</taxon>
        <taxon>Actinomycetes</taxon>
        <taxon>Streptosporangiales</taxon>
        <taxon>Thermomonosporaceae</taxon>
        <taxon>Actinomadura</taxon>
    </lineage>
</organism>
<keyword evidence="2" id="KW-1185">Reference proteome</keyword>
<protein>
    <submittedName>
        <fullName evidence="1">Uncharacterized protein</fullName>
    </submittedName>
</protein>
<evidence type="ECO:0000313" key="2">
    <source>
        <dbReference type="Proteomes" id="UP000614047"/>
    </source>
</evidence>
<gene>
    <name evidence="1" type="ORF">IW256_006575</name>
</gene>
<dbReference type="RefSeq" id="WP_197014642.1">
    <property type="nucleotide sequence ID" value="NZ_BAABES010000012.1"/>
</dbReference>
<accession>A0A931GMB6</accession>
<proteinExistence type="predicted"/>
<evidence type="ECO:0000313" key="1">
    <source>
        <dbReference type="EMBL" id="MBG6092462.1"/>
    </source>
</evidence>
<dbReference type="EMBL" id="JADOUA010000001">
    <property type="protein sequence ID" value="MBG6092462.1"/>
    <property type="molecule type" value="Genomic_DNA"/>
</dbReference>
<reference evidence="1" key="1">
    <citation type="submission" date="2020-11" db="EMBL/GenBank/DDBJ databases">
        <title>Sequencing the genomes of 1000 actinobacteria strains.</title>
        <authorList>
            <person name="Klenk H.-P."/>
        </authorList>
    </citation>
    <scope>NUCLEOTIDE SEQUENCE</scope>
    <source>
        <strain evidence="1">DSM 43175</strain>
    </source>
</reference>